<name>A0A0E9N085_9BACT</name>
<protein>
    <submittedName>
        <fullName evidence="1">Uncharacterized protein</fullName>
    </submittedName>
</protein>
<proteinExistence type="predicted"/>
<evidence type="ECO:0000313" key="2">
    <source>
        <dbReference type="Proteomes" id="UP000033121"/>
    </source>
</evidence>
<organism evidence="1 2">
    <name type="scientific">Flavihumibacter petaseus NBRC 106054</name>
    <dbReference type="NCBI Taxonomy" id="1220578"/>
    <lineage>
        <taxon>Bacteria</taxon>
        <taxon>Pseudomonadati</taxon>
        <taxon>Bacteroidota</taxon>
        <taxon>Chitinophagia</taxon>
        <taxon>Chitinophagales</taxon>
        <taxon>Chitinophagaceae</taxon>
        <taxon>Flavihumibacter</taxon>
    </lineage>
</organism>
<comment type="caution">
    <text evidence="1">The sequence shown here is derived from an EMBL/GenBank/DDBJ whole genome shotgun (WGS) entry which is preliminary data.</text>
</comment>
<dbReference type="AlphaFoldDB" id="A0A0E9N085"/>
<evidence type="ECO:0000313" key="1">
    <source>
        <dbReference type="EMBL" id="GAO43036.1"/>
    </source>
</evidence>
<accession>A0A0E9N085</accession>
<dbReference type="EMBL" id="BBWV01000002">
    <property type="protein sequence ID" value="GAO43036.1"/>
    <property type="molecule type" value="Genomic_DNA"/>
</dbReference>
<reference evidence="1 2" key="1">
    <citation type="submission" date="2015-04" db="EMBL/GenBank/DDBJ databases">
        <title>Whole genome shotgun sequence of Flavihumibacter petaseus NBRC 106054.</title>
        <authorList>
            <person name="Miyazawa S."/>
            <person name="Hosoyama A."/>
            <person name="Hashimoto M."/>
            <person name="Noguchi M."/>
            <person name="Tsuchikane K."/>
            <person name="Ohji S."/>
            <person name="Yamazoe A."/>
            <person name="Ichikawa N."/>
            <person name="Kimura A."/>
            <person name="Fujita N."/>
        </authorList>
    </citation>
    <scope>NUCLEOTIDE SEQUENCE [LARGE SCALE GENOMIC DNA]</scope>
    <source>
        <strain evidence="1 2">NBRC 106054</strain>
    </source>
</reference>
<gene>
    <name evidence="1" type="ORF">FPE01S_02_01410</name>
</gene>
<sequence length="62" mass="6925">MKTRSTSSINETFLDILIKCKERKVKASMLLDARGMIGAEGLIRAIYLDVPKPYLELESGIP</sequence>
<keyword evidence="2" id="KW-1185">Reference proteome</keyword>
<dbReference type="Proteomes" id="UP000033121">
    <property type="component" value="Unassembled WGS sequence"/>
</dbReference>